<dbReference type="Pfam" id="PF05721">
    <property type="entry name" value="PhyH"/>
    <property type="match status" value="1"/>
</dbReference>
<dbReference type="Proteomes" id="UP000321199">
    <property type="component" value="Chromosome"/>
</dbReference>
<keyword evidence="5" id="KW-1185">Reference proteome</keyword>
<keyword evidence="2" id="KW-0479">Metal-binding</keyword>
<evidence type="ECO:0000313" key="5">
    <source>
        <dbReference type="Proteomes" id="UP000321199"/>
    </source>
</evidence>
<evidence type="ECO:0000259" key="3">
    <source>
        <dbReference type="PROSITE" id="PS51471"/>
    </source>
</evidence>
<evidence type="ECO:0000313" key="4">
    <source>
        <dbReference type="EMBL" id="QEA12611.1"/>
    </source>
</evidence>
<evidence type="ECO:0000256" key="1">
    <source>
        <dbReference type="ARBA" id="ARBA00001954"/>
    </source>
</evidence>
<evidence type="ECO:0000256" key="2">
    <source>
        <dbReference type="RuleBase" id="RU003682"/>
    </source>
</evidence>
<dbReference type="InterPro" id="IPR005123">
    <property type="entry name" value="Oxoglu/Fe-dep_dioxygenase_dom"/>
</dbReference>
<feature type="domain" description="Fe2OG dioxygenase" evidence="3">
    <location>
        <begin position="95"/>
        <end position="228"/>
    </location>
</feature>
<dbReference type="PANTHER" id="PTHR20883">
    <property type="entry name" value="PHYTANOYL-COA DIOXYGENASE DOMAIN CONTAINING 1"/>
    <property type="match status" value="1"/>
</dbReference>
<keyword evidence="2" id="KW-0560">Oxidoreductase</keyword>
<dbReference type="SUPFAM" id="SSF51197">
    <property type="entry name" value="Clavaminate synthase-like"/>
    <property type="match status" value="1"/>
</dbReference>
<dbReference type="GO" id="GO:0016706">
    <property type="term" value="F:2-oxoglutarate-dependent dioxygenase activity"/>
    <property type="evidence" value="ECO:0007669"/>
    <property type="project" value="UniProtKB-ARBA"/>
</dbReference>
<sequence>MNQMQDFQTNGFHLEKQAFQASAVDSIRDELLKVGNVLGAAGEFQDLDALWNFHRESDRSRASALYNGFKYLASIQRLASSEAMHRYLDTVCGIQFPALVDVNCRIDSSGEEKYLFGWHQDYWFSICSPCAVVVWVPIMPLTPDLGGLQVISNAHTGGRLFKTKTSGNYHSYADAVVLDEKIPAVPVVDVNEMNPGDMLFFAFNVLHKSVPVQSTRRSRFTVQLRFADFMDPGFISEKFRPGTINSTTIDYVKRGMP</sequence>
<dbReference type="AlphaFoldDB" id="A0A5B8RT02"/>
<dbReference type="PANTHER" id="PTHR20883:SF48">
    <property type="entry name" value="ECTOINE DIOXYGENASE"/>
    <property type="match status" value="1"/>
</dbReference>
<gene>
    <name evidence="4" type="ORF">FOZ74_05950</name>
</gene>
<reference evidence="4 5" key="1">
    <citation type="submission" date="2019-07" db="EMBL/GenBank/DDBJ databases">
        <title>Complete genome sequence of Comamonas sp. NLF 7-7 isolated from livestock.</title>
        <authorList>
            <person name="Kim D.H."/>
            <person name="Kim J.G."/>
        </authorList>
    </citation>
    <scope>NUCLEOTIDE SEQUENCE [LARGE SCALE GENOMIC DNA]</scope>
    <source>
        <strain evidence="4 5">NLF 7-7</strain>
    </source>
</reference>
<dbReference type="Gene3D" id="2.60.120.620">
    <property type="entry name" value="q2cbj1_9rhob like domain"/>
    <property type="match status" value="1"/>
</dbReference>
<dbReference type="RefSeq" id="WP_146912206.1">
    <property type="nucleotide sequence ID" value="NZ_CP042344.1"/>
</dbReference>
<organism evidence="4 5">
    <name type="scientific">Comamonas flocculans</name>
    <dbReference type="NCBI Taxonomy" id="2597701"/>
    <lineage>
        <taxon>Bacteria</taxon>
        <taxon>Pseudomonadati</taxon>
        <taxon>Pseudomonadota</taxon>
        <taxon>Betaproteobacteria</taxon>
        <taxon>Burkholderiales</taxon>
        <taxon>Comamonadaceae</taxon>
        <taxon>Comamonas</taxon>
    </lineage>
</organism>
<dbReference type="GO" id="GO:0005506">
    <property type="term" value="F:iron ion binding"/>
    <property type="evidence" value="ECO:0007669"/>
    <property type="project" value="UniProtKB-ARBA"/>
</dbReference>
<dbReference type="InterPro" id="IPR008775">
    <property type="entry name" value="Phytyl_CoA_dOase-like"/>
</dbReference>
<protein>
    <submittedName>
        <fullName evidence="4">Phytanoyl-CoA dioxygenase family protein</fullName>
    </submittedName>
</protein>
<dbReference type="PROSITE" id="PS51471">
    <property type="entry name" value="FE2OG_OXY"/>
    <property type="match status" value="1"/>
</dbReference>
<keyword evidence="4" id="KW-0223">Dioxygenase</keyword>
<comment type="similarity">
    <text evidence="2">Belongs to the iron/ascorbate-dependent oxidoreductase family.</text>
</comment>
<proteinExistence type="inferred from homology"/>
<keyword evidence="2" id="KW-0408">Iron</keyword>
<dbReference type="OrthoDB" id="9791262at2"/>
<accession>A0A5B8RT02</accession>
<name>A0A5B8RT02_9BURK</name>
<comment type="cofactor">
    <cofactor evidence="1">
        <name>Fe(2+)</name>
        <dbReference type="ChEBI" id="CHEBI:29033"/>
    </cofactor>
</comment>
<dbReference type="KEGG" id="cof:FOZ74_05950"/>
<dbReference type="EMBL" id="CP042344">
    <property type="protein sequence ID" value="QEA12611.1"/>
    <property type="molecule type" value="Genomic_DNA"/>
</dbReference>